<name>A0A934SZE2_9BURK</name>
<evidence type="ECO:0000313" key="2">
    <source>
        <dbReference type="Proteomes" id="UP000622890"/>
    </source>
</evidence>
<sequence>MINELGSAGEEFHAQTAQTGAFAGTNTLHLQPAKPDARKRCPARRLCIFRPCFAPAWSDSKRVRLSIFPTRRREDLSKTKAWERDAIHFDRLTGKRRFFVPKQVDIRIIGRLSRALTK</sequence>
<dbReference type="AlphaFoldDB" id="A0A934SZE2"/>
<dbReference type="EMBL" id="JAEPBG010000005">
    <property type="protein sequence ID" value="MBK4735797.1"/>
    <property type="molecule type" value="Genomic_DNA"/>
</dbReference>
<reference evidence="1" key="1">
    <citation type="submission" date="2021-01" db="EMBL/GenBank/DDBJ databases">
        <title>Genome sequence of strain Noviherbaspirillum sp. DKR-6.</title>
        <authorList>
            <person name="Chaudhary D.K."/>
        </authorList>
    </citation>
    <scope>NUCLEOTIDE SEQUENCE</scope>
    <source>
        <strain evidence="1">DKR-6</strain>
    </source>
</reference>
<evidence type="ECO:0000313" key="1">
    <source>
        <dbReference type="EMBL" id="MBK4735797.1"/>
    </source>
</evidence>
<gene>
    <name evidence="1" type="ORF">JJB74_14345</name>
</gene>
<organism evidence="1 2">
    <name type="scientific">Noviherbaspirillum pedocola</name>
    <dbReference type="NCBI Taxonomy" id="2801341"/>
    <lineage>
        <taxon>Bacteria</taxon>
        <taxon>Pseudomonadati</taxon>
        <taxon>Pseudomonadota</taxon>
        <taxon>Betaproteobacteria</taxon>
        <taxon>Burkholderiales</taxon>
        <taxon>Oxalobacteraceae</taxon>
        <taxon>Noviherbaspirillum</taxon>
    </lineage>
</organism>
<comment type="caution">
    <text evidence="1">The sequence shown here is derived from an EMBL/GenBank/DDBJ whole genome shotgun (WGS) entry which is preliminary data.</text>
</comment>
<keyword evidence="2" id="KW-1185">Reference proteome</keyword>
<dbReference type="Proteomes" id="UP000622890">
    <property type="component" value="Unassembled WGS sequence"/>
</dbReference>
<protein>
    <submittedName>
        <fullName evidence="1">Uncharacterized protein</fullName>
    </submittedName>
</protein>
<dbReference type="RefSeq" id="WP_200592575.1">
    <property type="nucleotide sequence ID" value="NZ_JAEPBG010000005.1"/>
</dbReference>
<proteinExistence type="predicted"/>
<accession>A0A934SZE2</accession>